<reference evidence="1 2" key="1">
    <citation type="submission" date="2012-10" db="EMBL/GenBank/DDBJ databases">
        <authorList>
            <person name="Zafar N."/>
            <person name="Inman J."/>
            <person name="Hall N."/>
            <person name="Lorenzi H."/>
            <person name="Caler E."/>
        </authorList>
    </citation>
    <scope>NUCLEOTIDE SEQUENCE [LARGE SCALE GENOMIC DNA]</scope>
    <source>
        <strain evidence="1 2">IP1</strain>
    </source>
</reference>
<dbReference type="PANTHER" id="PTHR45661:SF3">
    <property type="entry name" value="IG-LIKE DOMAIN-CONTAINING PROTEIN"/>
    <property type="match status" value="1"/>
</dbReference>
<sequence>MNCSNLKRVNFKNNKITFGSDVFEGCASLSLILFNEEKTTYYSGEVSYTLYKQFEQKQMICDNVKVKFNDLKMFGIDILKDEKVHRIDEGAFFNNTTITEIEIPNNITKIGDFCFACATQLENVILPLSITELSPFCFDNCVSLETINLENITKIGMGCFDNTKFEKIL</sequence>
<dbReference type="SUPFAM" id="SSF52058">
    <property type="entry name" value="L domain-like"/>
    <property type="match status" value="1"/>
</dbReference>
<dbReference type="EMBL" id="KB206573">
    <property type="protein sequence ID" value="ELP89817.1"/>
    <property type="molecule type" value="Genomic_DNA"/>
</dbReference>
<dbReference type="AlphaFoldDB" id="A0A0A1U620"/>
<dbReference type="Gene3D" id="3.80.10.10">
    <property type="entry name" value="Ribonuclease Inhibitor"/>
    <property type="match status" value="1"/>
</dbReference>
<dbReference type="PANTHER" id="PTHR45661">
    <property type="entry name" value="SURFACE ANTIGEN"/>
    <property type="match status" value="1"/>
</dbReference>
<gene>
    <name evidence="1" type="ORF">EIN_425490</name>
</gene>
<dbReference type="InterPro" id="IPR053139">
    <property type="entry name" value="Surface_bspA-like"/>
</dbReference>
<evidence type="ECO:0008006" key="3">
    <source>
        <dbReference type="Google" id="ProtNLM"/>
    </source>
</evidence>
<dbReference type="OrthoDB" id="25233at2759"/>
<organism evidence="1 2">
    <name type="scientific">Entamoeba invadens IP1</name>
    <dbReference type="NCBI Taxonomy" id="370355"/>
    <lineage>
        <taxon>Eukaryota</taxon>
        <taxon>Amoebozoa</taxon>
        <taxon>Evosea</taxon>
        <taxon>Archamoebae</taxon>
        <taxon>Mastigamoebida</taxon>
        <taxon>Entamoebidae</taxon>
        <taxon>Entamoeba</taxon>
    </lineage>
</organism>
<dbReference type="Proteomes" id="UP000014680">
    <property type="component" value="Unassembled WGS sequence"/>
</dbReference>
<dbReference type="RefSeq" id="XP_004256588.1">
    <property type="nucleotide sequence ID" value="XM_004256540.1"/>
</dbReference>
<keyword evidence="2" id="KW-1185">Reference proteome</keyword>
<proteinExistence type="predicted"/>
<dbReference type="InterPro" id="IPR032675">
    <property type="entry name" value="LRR_dom_sf"/>
</dbReference>
<dbReference type="VEuPathDB" id="AmoebaDB:EIN_425490"/>
<dbReference type="Pfam" id="PF13306">
    <property type="entry name" value="LRR_5"/>
    <property type="match status" value="2"/>
</dbReference>
<evidence type="ECO:0000313" key="1">
    <source>
        <dbReference type="EMBL" id="ELP89817.1"/>
    </source>
</evidence>
<dbReference type="GeneID" id="14888739"/>
<dbReference type="InterPro" id="IPR026906">
    <property type="entry name" value="LRR_5"/>
</dbReference>
<dbReference type="KEGG" id="eiv:EIN_425490"/>
<name>A0A0A1U620_ENTIV</name>
<protein>
    <recommendedName>
        <fullName evidence="3">Leucine rich repeat containing protein BspA family protein</fullName>
    </recommendedName>
</protein>
<evidence type="ECO:0000313" key="2">
    <source>
        <dbReference type="Proteomes" id="UP000014680"/>
    </source>
</evidence>
<accession>A0A0A1U620</accession>